<dbReference type="InterPro" id="IPR000631">
    <property type="entry name" value="CARKD"/>
</dbReference>
<evidence type="ECO:0000256" key="10">
    <source>
        <dbReference type="ARBA" id="ARBA00023027"/>
    </source>
</evidence>
<dbReference type="SUPFAM" id="SSF53613">
    <property type="entry name" value="Ribokinase-like"/>
    <property type="match status" value="1"/>
</dbReference>
<dbReference type="Pfam" id="PF03853">
    <property type="entry name" value="YjeF_N"/>
    <property type="match status" value="1"/>
</dbReference>
<comment type="catalytic activity">
    <reaction evidence="16 17 19">
        <text>(6S)-NADPHX + ADP = AMP + phosphate + NADPH + H(+)</text>
        <dbReference type="Rhea" id="RHEA:32235"/>
        <dbReference type="ChEBI" id="CHEBI:15378"/>
        <dbReference type="ChEBI" id="CHEBI:43474"/>
        <dbReference type="ChEBI" id="CHEBI:57783"/>
        <dbReference type="ChEBI" id="CHEBI:64076"/>
        <dbReference type="ChEBI" id="CHEBI:456215"/>
        <dbReference type="ChEBI" id="CHEBI:456216"/>
        <dbReference type="EC" id="4.2.1.136"/>
    </reaction>
</comment>
<evidence type="ECO:0000313" key="23">
    <source>
        <dbReference type="Proteomes" id="UP000007721"/>
    </source>
</evidence>
<evidence type="ECO:0000256" key="7">
    <source>
        <dbReference type="ARBA" id="ARBA00022840"/>
    </source>
</evidence>
<dbReference type="EC" id="5.1.99.6" evidence="19"/>
<dbReference type="PANTHER" id="PTHR12592">
    <property type="entry name" value="ATP-DEPENDENT (S)-NAD(P)H-HYDRATE DEHYDRATASE FAMILY MEMBER"/>
    <property type="match status" value="1"/>
</dbReference>
<comment type="function">
    <text evidence="17">Catalyzes the dehydration of the S-form of NAD(P)HX at the expense of ADP, which is converted to AMP. Together with NAD(P)HX epimerase, which catalyzes the epimerization of the S- and R-forms, the enzyme allows the repair of both epimers of NAD(P)HX, a damaged form of NAD(P)H that is a result of enzymatic or heat-dependent hydration.</text>
</comment>
<dbReference type="eggNOG" id="COG0062">
    <property type="taxonomic scope" value="Bacteria"/>
</dbReference>
<comment type="catalytic activity">
    <reaction evidence="1 18 19">
        <text>(6R)-NADHX = (6S)-NADHX</text>
        <dbReference type="Rhea" id="RHEA:32215"/>
        <dbReference type="ChEBI" id="CHEBI:64074"/>
        <dbReference type="ChEBI" id="CHEBI:64075"/>
        <dbReference type="EC" id="5.1.99.6"/>
    </reaction>
</comment>
<feature type="binding site" evidence="18">
    <location>
        <position position="127"/>
    </location>
    <ligand>
        <name>K(+)</name>
        <dbReference type="ChEBI" id="CHEBI:29103"/>
    </ligand>
</feature>
<feature type="binding site" evidence="18">
    <location>
        <position position="160"/>
    </location>
    <ligand>
        <name>(6S)-NADPHX</name>
        <dbReference type="ChEBI" id="CHEBI:64076"/>
    </ligand>
</feature>
<comment type="similarity">
    <text evidence="17">Belongs to the NnrD/CARKD family.</text>
</comment>
<comment type="function">
    <text evidence="14 19">Bifunctional enzyme that catalyzes the epimerization of the S- and R-forms of NAD(P)HX and the dehydration of the S-form of NAD(P)HX at the expense of ADP, which is converted to AMP. This allows the repair of both epimers of NAD(P)HX, a damaged form of NAD(P)H that is a result of enzymatic or heat-dependent hydration.</text>
</comment>
<evidence type="ECO:0000256" key="19">
    <source>
        <dbReference type="PIRNR" id="PIRNR017184"/>
    </source>
</evidence>
<dbReference type="SUPFAM" id="SSF64153">
    <property type="entry name" value="YjeF N-terminal domain-like"/>
    <property type="match status" value="1"/>
</dbReference>
<dbReference type="HAMAP" id="MF_01965">
    <property type="entry name" value="NADHX_dehydratase"/>
    <property type="match status" value="1"/>
</dbReference>
<keyword evidence="23" id="KW-1185">Reference proteome</keyword>
<keyword evidence="9 18" id="KW-0630">Potassium</keyword>
<evidence type="ECO:0000256" key="12">
    <source>
        <dbReference type="ARBA" id="ARBA00023239"/>
    </source>
</evidence>
<dbReference type="PROSITE" id="PS51383">
    <property type="entry name" value="YJEF_C_3"/>
    <property type="match status" value="1"/>
</dbReference>
<dbReference type="PROSITE" id="PS51385">
    <property type="entry name" value="YJEF_N"/>
    <property type="match status" value="1"/>
</dbReference>
<dbReference type="InterPro" id="IPR017953">
    <property type="entry name" value="Carbohydrate_kinase_pred_CS"/>
</dbReference>
<comment type="similarity">
    <text evidence="4 19">In the C-terminal section; belongs to the NnrD/CARKD family.</text>
</comment>
<evidence type="ECO:0000256" key="14">
    <source>
        <dbReference type="ARBA" id="ARBA00025153"/>
    </source>
</evidence>
<feature type="binding site" evidence="17">
    <location>
        <position position="261"/>
    </location>
    <ligand>
        <name>(6S)-NADPHX</name>
        <dbReference type="ChEBI" id="CHEBI:64076"/>
    </ligand>
</feature>
<dbReference type="HAMAP" id="MF_01966">
    <property type="entry name" value="NADHX_epimerase"/>
    <property type="match status" value="1"/>
</dbReference>
<evidence type="ECO:0000256" key="5">
    <source>
        <dbReference type="ARBA" id="ARBA00022723"/>
    </source>
</evidence>
<evidence type="ECO:0000256" key="18">
    <source>
        <dbReference type="HAMAP-Rule" id="MF_01966"/>
    </source>
</evidence>
<dbReference type="GO" id="GO:0046496">
    <property type="term" value="P:nicotinamide nucleotide metabolic process"/>
    <property type="evidence" value="ECO:0007669"/>
    <property type="project" value="UniProtKB-UniRule"/>
</dbReference>
<evidence type="ECO:0000313" key="22">
    <source>
        <dbReference type="EMBL" id="ACM21285.1"/>
    </source>
</evidence>
<dbReference type="PROSITE" id="PS01050">
    <property type="entry name" value="YJEF_C_2"/>
    <property type="match status" value="1"/>
</dbReference>
<keyword evidence="7 17" id="KW-0067">ATP-binding</keyword>
<feature type="binding site" evidence="17">
    <location>
        <begin position="421"/>
        <end position="425"/>
    </location>
    <ligand>
        <name>AMP</name>
        <dbReference type="ChEBI" id="CHEBI:456215"/>
    </ligand>
</feature>
<feature type="binding site" evidence="18">
    <location>
        <position position="142"/>
    </location>
    <ligand>
        <name>(6S)-NADPHX</name>
        <dbReference type="ChEBI" id="CHEBI:64076"/>
    </ligand>
</feature>
<dbReference type="NCBIfam" id="TIGR00196">
    <property type="entry name" value="yjeF_cterm"/>
    <property type="match status" value="1"/>
</dbReference>
<dbReference type="GO" id="GO:0110051">
    <property type="term" value="P:metabolite repair"/>
    <property type="evidence" value="ECO:0007669"/>
    <property type="project" value="TreeGrafter"/>
</dbReference>
<comment type="catalytic activity">
    <reaction evidence="15 17 19">
        <text>(6S)-NADHX + ADP = AMP + phosphate + NADH + H(+)</text>
        <dbReference type="Rhea" id="RHEA:32223"/>
        <dbReference type="ChEBI" id="CHEBI:15378"/>
        <dbReference type="ChEBI" id="CHEBI:43474"/>
        <dbReference type="ChEBI" id="CHEBI:57945"/>
        <dbReference type="ChEBI" id="CHEBI:64074"/>
        <dbReference type="ChEBI" id="CHEBI:456215"/>
        <dbReference type="ChEBI" id="CHEBI:456216"/>
        <dbReference type="EC" id="4.2.1.136"/>
    </reaction>
</comment>
<dbReference type="InterPro" id="IPR030677">
    <property type="entry name" value="Nnr"/>
</dbReference>
<sequence length="519" mass="52688">MKAVTGETMQQLDRRTIDELGISGLILMENAGRCCAGAITAAYGGNKKVVIVAGKGNNGGDGFVIARLLSGQGWQVRVFILCSPEEITGDAAVNLQRLDEAMITACPRPGDLAKHGSAFAGAGVIVDAILGTGLKSEVRGVYAEAIDLVNSASAPVFAVDIPSGVDSASGKILGKAVRADMTVTFAAAKLGCILYPGAELCGTLQVADIGIPEQVIADAPGCEFMDHAAARKLLRPRGRQTHKGQCGHCLIVAGSSGKTGAAAMAANSAVRAGAGLVTVAVPALLNPTMEIKTTEAMSLPVPDGGTGFFCGDAFKGIMTAAAGKDVIAVGPGLSFEPETADLVRKIVSQAALPLVVDADGLNAIAAQPEVLQARKSSVVILTPHPGEMARLAGITVADVEGDRIGVAKSFSSRYKVFLILKGARTIIASPDGEIAINGSGNPGMASGGMGDVLTGVVTALVGQGYPPFFACCLGTFIHGLSGDLVATEKGEIGISAVDVQESLPYAFKTLLSNAMNGSS</sequence>
<evidence type="ECO:0000256" key="3">
    <source>
        <dbReference type="ARBA" id="ARBA00006001"/>
    </source>
</evidence>
<protein>
    <recommendedName>
        <fullName evidence="19">Bifunctional NAD(P)H-hydrate repair enzyme</fullName>
    </recommendedName>
    <alternativeName>
        <fullName evidence="19">Nicotinamide nucleotide repair protein</fullName>
    </alternativeName>
    <domain>
        <recommendedName>
            <fullName evidence="19">ADP-dependent (S)-NAD(P)H-hydrate dehydratase</fullName>
            <ecNumber evidence="19">4.2.1.136</ecNumber>
        </recommendedName>
        <alternativeName>
            <fullName evidence="19">ADP-dependent NAD(P)HX dehydratase</fullName>
        </alternativeName>
    </domain>
    <domain>
        <recommendedName>
            <fullName evidence="19">NAD(P)H-hydrate epimerase</fullName>
            <ecNumber evidence="19">5.1.99.6</ecNumber>
        </recommendedName>
    </domain>
</protein>
<dbReference type="InterPro" id="IPR036652">
    <property type="entry name" value="YjeF_N_dom_sf"/>
</dbReference>
<dbReference type="InterPro" id="IPR004443">
    <property type="entry name" value="YjeF_N_dom"/>
</dbReference>
<proteinExistence type="inferred from homology"/>
<name>B9M2T9_GEODF</name>
<dbReference type="FunFam" id="3.40.50.10260:FF:000003">
    <property type="entry name" value="Multifunctional fusion protein"/>
    <property type="match status" value="1"/>
</dbReference>
<dbReference type="InterPro" id="IPR029056">
    <property type="entry name" value="Ribokinase-like"/>
</dbReference>
<feature type="binding site" evidence="18">
    <location>
        <begin position="57"/>
        <end position="61"/>
    </location>
    <ligand>
        <name>(6S)-NADPHX</name>
        <dbReference type="ChEBI" id="CHEBI:64076"/>
    </ligand>
</feature>
<keyword evidence="8 17" id="KW-0521">NADP</keyword>
<evidence type="ECO:0000256" key="4">
    <source>
        <dbReference type="ARBA" id="ARBA00009524"/>
    </source>
</evidence>
<dbReference type="CDD" id="cd01171">
    <property type="entry name" value="YXKO-related"/>
    <property type="match status" value="1"/>
</dbReference>
<keyword evidence="11 18" id="KW-0413">Isomerase</keyword>
<dbReference type="NCBIfam" id="TIGR00197">
    <property type="entry name" value="yjeF_nterm"/>
    <property type="match status" value="1"/>
</dbReference>
<dbReference type="GO" id="GO:0005524">
    <property type="term" value="F:ATP binding"/>
    <property type="evidence" value="ECO:0007669"/>
    <property type="project" value="UniProtKB-UniRule"/>
</dbReference>
<dbReference type="PIRSF" id="PIRSF017184">
    <property type="entry name" value="Nnr"/>
    <property type="match status" value="1"/>
</dbReference>
<evidence type="ECO:0000256" key="13">
    <source>
        <dbReference type="ARBA" id="ARBA00023268"/>
    </source>
</evidence>
<evidence type="ECO:0000256" key="17">
    <source>
        <dbReference type="HAMAP-Rule" id="MF_01965"/>
    </source>
</evidence>
<evidence type="ECO:0000256" key="2">
    <source>
        <dbReference type="ARBA" id="ARBA00000909"/>
    </source>
</evidence>
<feature type="binding site" evidence="17">
    <location>
        <position position="384"/>
    </location>
    <ligand>
        <name>(6S)-NADPHX</name>
        <dbReference type="ChEBI" id="CHEBI:64076"/>
    </ligand>
</feature>
<keyword evidence="6 17" id="KW-0547">Nucleotide-binding</keyword>
<evidence type="ECO:0000256" key="9">
    <source>
        <dbReference type="ARBA" id="ARBA00022958"/>
    </source>
</evidence>
<comment type="cofactor">
    <cofactor evidence="18 19">
        <name>K(+)</name>
        <dbReference type="ChEBI" id="CHEBI:29103"/>
    </cofactor>
    <text evidence="18 19">Binds 1 potassium ion per subunit.</text>
</comment>
<feature type="binding site" evidence="18">
    <location>
        <position position="58"/>
    </location>
    <ligand>
        <name>K(+)</name>
        <dbReference type="ChEBI" id="CHEBI:29103"/>
    </ligand>
</feature>
<dbReference type="STRING" id="316067.Geob_2942"/>
<dbReference type="Gene3D" id="3.40.1190.20">
    <property type="match status" value="1"/>
</dbReference>
<dbReference type="HOGENOM" id="CLU_024853_4_1_7"/>
<reference evidence="22 23" key="1">
    <citation type="submission" date="2009-01" db="EMBL/GenBank/DDBJ databases">
        <title>Complete sequence of Geobacter sp. FRC-32.</title>
        <authorList>
            <consortium name="US DOE Joint Genome Institute"/>
            <person name="Lucas S."/>
            <person name="Copeland A."/>
            <person name="Lapidus A."/>
            <person name="Glavina del Rio T."/>
            <person name="Dalin E."/>
            <person name="Tice H."/>
            <person name="Bruce D."/>
            <person name="Goodwin L."/>
            <person name="Pitluck S."/>
            <person name="Saunders E."/>
            <person name="Brettin T."/>
            <person name="Detter J.C."/>
            <person name="Han C."/>
            <person name="Larimer F."/>
            <person name="Land M."/>
            <person name="Hauser L."/>
            <person name="Kyrpides N."/>
            <person name="Ovchinnikova G."/>
            <person name="Kostka J."/>
            <person name="Richardson P."/>
        </authorList>
    </citation>
    <scope>NUCLEOTIDE SEQUENCE [LARGE SCALE GENOMIC DNA]</scope>
    <source>
        <strain evidence="23">DSM 22248 / JCM 15807 / FRC-32</strain>
    </source>
</reference>
<dbReference type="AlphaFoldDB" id="B9M2T9"/>
<dbReference type="OrthoDB" id="9806925at2"/>
<dbReference type="KEGG" id="geo:Geob_2942"/>
<dbReference type="Pfam" id="PF01256">
    <property type="entry name" value="Carb_kinase"/>
    <property type="match status" value="1"/>
</dbReference>
<dbReference type="EMBL" id="CP001390">
    <property type="protein sequence ID" value="ACM21285.1"/>
    <property type="molecule type" value="Genomic_DNA"/>
</dbReference>
<feature type="binding site" evidence="17">
    <location>
        <position position="332"/>
    </location>
    <ligand>
        <name>(6S)-NADPHX</name>
        <dbReference type="ChEBI" id="CHEBI:64076"/>
    </ligand>
</feature>
<feature type="binding site" evidence="17">
    <location>
        <position position="450"/>
    </location>
    <ligand>
        <name>AMP</name>
        <dbReference type="ChEBI" id="CHEBI:456215"/>
    </ligand>
</feature>
<gene>
    <name evidence="22" type="primary">nnr</name>
    <name evidence="17" type="synonym">nnrD</name>
    <name evidence="18" type="synonym">nnrE</name>
    <name evidence="22" type="ordered locus">Geob_2942</name>
</gene>
<comment type="cofactor">
    <cofactor evidence="17">
        <name>Mg(2+)</name>
        <dbReference type="ChEBI" id="CHEBI:18420"/>
    </cofactor>
</comment>
<feature type="domain" description="YjeF N-terminal" evidence="21">
    <location>
        <begin position="9"/>
        <end position="217"/>
    </location>
</feature>
<comment type="function">
    <text evidence="18">Catalyzes the epimerization of the S- and R-forms of NAD(P)HX, a damaged form of NAD(P)H that is a result of enzymatic or heat-dependent hydration. This is a prerequisite for the S-specific NAD(P)H-hydrate dehydratase to allow the repair of both epimers of NAD(P)HX.</text>
</comment>
<feature type="binding site" evidence="17">
    <location>
        <position position="451"/>
    </location>
    <ligand>
        <name>(6S)-NADPHX</name>
        <dbReference type="ChEBI" id="CHEBI:64076"/>
    </ligand>
</feature>
<dbReference type="GO" id="GO:0052855">
    <property type="term" value="F:ADP-dependent NAD(P)H-hydrate dehydratase activity"/>
    <property type="evidence" value="ECO:0007669"/>
    <property type="project" value="UniProtKB-UniRule"/>
</dbReference>
<dbReference type="RefSeq" id="WP_012648013.1">
    <property type="nucleotide sequence ID" value="NC_011979.1"/>
</dbReference>
<accession>B9M2T9</accession>
<dbReference type="eggNOG" id="COG0063">
    <property type="taxonomic scope" value="Bacteria"/>
</dbReference>
<comment type="subunit">
    <text evidence="17">Homotetramer.</text>
</comment>
<dbReference type="Proteomes" id="UP000007721">
    <property type="component" value="Chromosome"/>
</dbReference>
<keyword evidence="13" id="KW-0511">Multifunctional enzyme</keyword>
<comment type="similarity">
    <text evidence="3 19">In the N-terminal section; belongs to the NnrE/AIBP family.</text>
</comment>
<feature type="binding site" evidence="18">
    <location>
        <position position="163"/>
    </location>
    <ligand>
        <name>K(+)</name>
        <dbReference type="ChEBI" id="CHEBI:29103"/>
    </ligand>
</feature>
<evidence type="ECO:0000256" key="6">
    <source>
        <dbReference type="ARBA" id="ARBA00022741"/>
    </source>
</evidence>
<keyword evidence="5 18" id="KW-0479">Metal-binding</keyword>
<feature type="domain" description="YjeF C-terminal" evidence="20">
    <location>
        <begin position="226"/>
        <end position="510"/>
    </location>
</feature>
<dbReference type="EC" id="4.2.1.136" evidence="19"/>
<comment type="similarity">
    <text evidence="18">Belongs to the NnrE/AIBP family.</text>
</comment>
<comment type="catalytic activity">
    <reaction evidence="2 18 19">
        <text>(6R)-NADPHX = (6S)-NADPHX</text>
        <dbReference type="Rhea" id="RHEA:32227"/>
        <dbReference type="ChEBI" id="CHEBI:64076"/>
        <dbReference type="ChEBI" id="CHEBI:64077"/>
        <dbReference type="EC" id="5.1.99.6"/>
    </reaction>
</comment>
<keyword evidence="10 17" id="KW-0520">NAD</keyword>
<evidence type="ECO:0000256" key="1">
    <source>
        <dbReference type="ARBA" id="ARBA00000013"/>
    </source>
</evidence>
<dbReference type="Gene3D" id="3.40.50.10260">
    <property type="entry name" value="YjeF N-terminal domain"/>
    <property type="match status" value="1"/>
</dbReference>
<evidence type="ECO:0000256" key="15">
    <source>
        <dbReference type="ARBA" id="ARBA00048238"/>
    </source>
</evidence>
<evidence type="ECO:0000259" key="21">
    <source>
        <dbReference type="PROSITE" id="PS51385"/>
    </source>
</evidence>
<feature type="binding site" evidence="18">
    <location>
        <begin position="131"/>
        <end position="137"/>
    </location>
    <ligand>
        <name>(6S)-NADPHX</name>
        <dbReference type="ChEBI" id="CHEBI:64076"/>
    </ligand>
</feature>
<evidence type="ECO:0000256" key="16">
    <source>
        <dbReference type="ARBA" id="ARBA00049209"/>
    </source>
</evidence>
<dbReference type="PANTHER" id="PTHR12592:SF0">
    <property type="entry name" value="ATP-DEPENDENT (S)-NAD(P)H-HYDRATE DEHYDRATASE"/>
    <property type="match status" value="1"/>
</dbReference>
<evidence type="ECO:0000256" key="11">
    <source>
        <dbReference type="ARBA" id="ARBA00023235"/>
    </source>
</evidence>
<dbReference type="GO" id="GO:0046872">
    <property type="term" value="F:metal ion binding"/>
    <property type="evidence" value="ECO:0007669"/>
    <property type="project" value="UniProtKB-UniRule"/>
</dbReference>
<keyword evidence="12 17" id="KW-0456">Lyase</keyword>
<dbReference type="GO" id="GO:0052856">
    <property type="term" value="F:NAD(P)HX epimerase activity"/>
    <property type="evidence" value="ECO:0007669"/>
    <property type="project" value="UniProtKB-UniRule"/>
</dbReference>
<organism evidence="22 23">
    <name type="scientific">Geotalea daltonii (strain DSM 22248 / JCM 15807 / FRC-32)</name>
    <name type="common">Geobacter daltonii</name>
    <dbReference type="NCBI Taxonomy" id="316067"/>
    <lineage>
        <taxon>Bacteria</taxon>
        <taxon>Pseudomonadati</taxon>
        <taxon>Thermodesulfobacteriota</taxon>
        <taxon>Desulfuromonadia</taxon>
        <taxon>Geobacterales</taxon>
        <taxon>Geobacteraceae</taxon>
        <taxon>Geotalea</taxon>
    </lineage>
</organism>
<evidence type="ECO:0000256" key="8">
    <source>
        <dbReference type="ARBA" id="ARBA00022857"/>
    </source>
</evidence>
<evidence type="ECO:0000259" key="20">
    <source>
        <dbReference type="PROSITE" id="PS51383"/>
    </source>
</evidence>